<dbReference type="EMBL" id="MLCF01000130">
    <property type="protein sequence ID" value="OIV35779.1"/>
    <property type="molecule type" value="Genomic_DNA"/>
</dbReference>
<feature type="transmembrane region" description="Helical" evidence="1">
    <location>
        <begin position="152"/>
        <end position="174"/>
    </location>
</feature>
<name>A0A1J7BAU9_9ACTN</name>
<proteinExistence type="predicted"/>
<keyword evidence="3" id="KW-1185">Reference proteome</keyword>
<protein>
    <submittedName>
        <fullName evidence="2">Uncharacterized protein</fullName>
    </submittedName>
</protein>
<evidence type="ECO:0000313" key="3">
    <source>
        <dbReference type="Proteomes" id="UP000243342"/>
    </source>
</evidence>
<evidence type="ECO:0000313" key="2">
    <source>
        <dbReference type="EMBL" id="OIV35779.1"/>
    </source>
</evidence>
<reference evidence="2 3" key="1">
    <citation type="submission" date="2016-10" db="EMBL/GenBank/DDBJ databases">
        <title>Genome sequence of Streptomyces gilvigriseus MUSC 26.</title>
        <authorList>
            <person name="Lee L.-H."/>
            <person name="Ser H.-L."/>
        </authorList>
    </citation>
    <scope>NUCLEOTIDE SEQUENCE [LARGE SCALE GENOMIC DNA]</scope>
    <source>
        <strain evidence="2 3">MUSC 26</strain>
    </source>
</reference>
<sequence>MRALRYEWQRLRAARATWWITGIGLLLNAVAAVAAARLAHPASDPGAAALRRAVAAWVPAVPVPAVALAAGLLGAAALRQERGHPQLGPMLTVRHRRLRLVAAKLALAAVWAAGTAAVGLAVNSAAVAVATGRGPLADPAGLGGAHGAGPRIAVGLAAAAVAAAWLGLLGSALLGSTAAGVLLVVAVPMVVEPLLGAVLRRPALAGVSDASGYLPFGLGERWTFHGGLLSTVSAGADGLAGLGLPSGAAAFAPLAPALLLLLGCGAVLLVRRSL</sequence>
<keyword evidence="1" id="KW-0472">Membrane</keyword>
<comment type="caution">
    <text evidence="2">The sequence shown here is derived from an EMBL/GenBank/DDBJ whole genome shotgun (WGS) entry which is preliminary data.</text>
</comment>
<feature type="transmembrane region" description="Helical" evidence="1">
    <location>
        <begin position="181"/>
        <end position="199"/>
    </location>
</feature>
<keyword evidence="1" id="KW-1133">Transmembrane helix</keyword>
<feature type="transmembrane region" description="Helical" evidence="1">
    <location>
        <begin position="99"/>
        <end position="132"/>
    </location>
</feature>
<evidence type="ECO:0000256" key="1">
    <source>
        <dbReference type="SAM" id="Phobius"/>
    </source>
</evidence>
<keyword evidence="1" id="KW-0812">Transmembrane</keyword>
<dbReference type="STRING" id="1428644.BIV57_19730"/>
<feature type="transmembrane region" description="Helical" evidence="1">
    <location>
        <begin position="54"/>
        <end position="78"/>
    </location>
</feature>
<dbReference type="AlphaFoldDB" id="A0A1J7BAU9"/>
<dbReference type="Proteomes" id="UP000243342">
    <property type="component" value="Unassembled WGS sequence"/>
</dbReference>
<gene>
    <name evidence="2" type="ORF">BIV57_19730</name>
</gene>
<organism evidence="2 3">
    <name type="scientific">Mangrovactinospora gilvigrisea</name>
    <dbReference type="NCBI Taxonomy" id="1428644"/>
    <lineage>
        <taxon>Bacteria</taxon>
        <taxon>Bacillati</taxon>
        <taxon>Actinomycetota</taxon>
        <taxon>Actinomycetes</taxon>
        <taxon>Kitasatosporales</taxon>
        <taxon>Streptomycetaceae</taxon>
        <taxon>Mangrovactinospora</taxon>
    </lineage>
</organism>
<accession>A0A1J7BAU9</accession>
<dbReference type="RefSeq" id="WP_071658255.1">
    <property type="nucleotide sequence ID" value="NZ_MLCF01000130.1"/>
</dbReference>
<feature type="transmembrane region" description="Helical" evidence="1">
    <location>
        <begin position="248"/>
        <end position="270"/>
    </location>
</feature>